<proteinExistence type="predicted"/>
<feature type="transmembrane region" description="Helical" evidence="1">
    <location>
        <begin position="289"/>
        <end position="307"/>
    </location>
</feature>
<feature type="transmembrane region" description="Helical" evidence="1">
    <location>
        <begin position="12"/>
        <end position="36"/>
    </location>
</feature>
<dbReference type="KEGG" id="mico:GDR74_14370"/>
<keyword evidence="1" id="KW-0812">Transmembrane</keyword>
<gene>
    <name evidence="3" type="ORF">GDR74_14370</name>
</gene>
<feature type="transmembrane region" description="Helical" evidence="1">
    <location>
        <begin position="56"/>
        <end position="77"/>
    </location>
</feature>
<keyword evidence="3" id="KW-0012">Acyltransferase</keyword>
<dbReference type="InterPro" id="IPR002656">
    <property type="entry name" value="Acyl_transf_3_dom"/>
</dbReference>
<keyword evidence="3" id="KW-0808">Transferase</keyword>
<evidence type="ECO:0000313" key="4">
    <source>
        <dbReference type="Proteomes" id="UP000325614"/>
    </source>
</evidence>
<organism evidence="3 4">
    <name type="scientific">Microvirga thermotolerans</name>
    <dbReference type="NCBI Taxonomy" id="2651334"/>
    <lineage>
        <taxon>Bacteria</taxon>
        <taxon>Pseudomonadati</taxon>
        <taxon>Pseudomonadota</taxon>
        <taxon>Alphaproteobacteria</taxon>
        <taxon>Hyphomicrobiales</taxon>
        <taxon>Methylobacteriaceae</taxon>
        <taxon>Microvirga</taxon>
    </lineage>
</organism>
<protein>
    <submittedName>
        <fullName evidence="3">Acyltransferase family protein</fullName>
    </submittedName>
</protein>
<feature type="transmembrane region" description="Helical" evidence="1">
    <location>
        <begin position="201"/>
        <end position="220"/>
    </location>
</feature>
<feature type="transmembrane region" description="Helical" evidence="1">
    <location>
        <begin position="176"/>
        <end position="195"/>
    </location>
</feature>
<dbReference type="PANTHER" id="PTHR23028">
    <property type="entry name" value="ACETYLTRANSFERASE"/>
    <property type="match status" value="1"/>
</dbReference>
<keyword evidence="1" id="KW-1133">Transmembrane helix</keyword>
<sequence>MGYERTSGTEIALSKLLHVQVLRALAALSVAFLHAQHDAEGLAARIGHGFAALDRFPWMAGVDVFFVISGFIMVYASRPLFGEAGARGVFLARRLVRIVPLYWAVTTLYLAVSLAAPALLNSAPLQPWQVLASYLFVPFERPDGTVQPLYSLGWTLNYEMFFYLLFAAVIVRPKRIALSLLVAGLAVLVLAGRLLPLPQPLAFWTDPILLEFAFGLGLGWLHAKGVTLGRGVRWALALAAVALLAANLIDLRSDLSEMRPLAWGLPAALLVAAAALSRTEREPSALTRFAVTAGDASYAIYLVHPFAIRGMGVVLARTGADAALGPWGFVALSLAVTLLAGILVHRLFERPLTDALRAWVDRRA</sequence>
<feature type="transmembrane region" description="Helical" evidence="1">
    <location>
        <begin position="261"/>
        <end position="277"/>
    </location>
</feature>
<keyword evidence="1" id="KW-0472">Membrane</keyword>
<feature type="transmembrane region" description="Helical" evidence="1">
    <location>
        <begin position="149"/>
        <end position="169"/>
    </location>
</feature>
<dbReference type="InterPro" id="IPR050879">
    <property type="entry name" value="Acyltransferase_3"/>
</dbReference>
<feature type="domain" description="Acyltransferase 3" evidence="2">
    <location>
        <begin position="20"/>
        <end position="344"/>
    </location>
</feature>
<accession>A0A5P9K0W6</accession>
<dbReference type="EMBL" id="CP045423">
    <property type="protein sequence ID" value="QFU17310.1"/>
    <property type="molecule type" value="Genomic_DNA"/>
</dbReference>
<evidence type="ECO:0000313" key="3">
    <source>
        <dbReference type="EMBL" id="QFU17310.1"/>
    </source>
</evidence>
<name>A0A5P9K0W6_9HYPH</name>
<dbReference type="Pfam" id="PF01757">
    <property type="entry name" value="Acyl_transf_3"/>
    <property type="match status" value="1"/>
</dbReference>
<feature type="transmembrane region" description="Helical" evidence="1">
    <location>
        <begin position="98"/>
        <end position="120"/>
    </location>
</feature>
<evidence type="ECO:0000256" key="1">
    <source>
        <dbReference type="SAM" id="Phobius"/>
    </source>
</evidence>
<dbReference type="AlphaFoldDB" id="A0A5P9K0W6"/>
<feature type="transmembrane region" description="Helical" evidence="1">
    <location>
        <begin position="232"/>
        <end position="249"/>
    </location>
</feature>
<keyword evidence="4" id="KW-1185">Reference proteome</keyword>
<dbReference type="GO" id="GO:0016747">
    <property type="term" value="F:acyltransferase activity, transferring groups other than amino-acyl groups"/>
    <property type="evidence" value="ECO:0007669"/>
    <property type="project" value="InterPro"/>
</dbReference>
<reference evidence="3 4" key="1">
    <citation type="submission" date="2019-10" db="EMBL/GenBank/DDBJ databases">
        <title>Isolation, Identification of Microvirga thermotolerans HR1, a novel thermophilic bacterium and Comparative Genomics of the genus Microvirga.</title>
        <authorList>
            <person name="Li J."/>
            <person name="Zhang W."/>
            <person name="Lin M."/>
            <person name="Wang J."/>
        </authorList>
    </citation>
    <scope>NUCLEOTIDE SEQUENCE [LARGE SCALE GENOMIC DNA]</scope>
    <source>
        <strain evidence="3 4">HR1</strain>
    </source>
</reference>
<dbReference type="GO" id="GO:0016020">
    <property type="term" value="C:membrane"/>
    <property type="evidence" value="ECO:0007669"/>
    <property type="project" value="TreeGrafter"/>
</dbReference>
<evidence type="ECO:0000259" key="2">
    <source>
        <dbReference type="Pfam" id="PF01757"/>
    </source>
</evidence>
<dbReference type="PANTHER" id="PTHR23028:SF131">
    <property type="entry name" value="BLR2367 PROTEIN"/>
    <property type="match status" value="1"/>
</dbReference>
<dbReference type="Proteomes" id="UP000325614">
    <property type="component" value="Chromosome"/>
</dbReference>
<feature type="transmembrane region" description="Helical" evidence="1">
    <location>
        <begin position="327"/>
        <end position="348"/>
    </location>
</feature>
<dbReference type="GO" id="GO:0000271">
    <property type="term" value="P:polysaccharide biosynthetic process"/>
    <property type="evidence" value="ECO:0007669"/>
    <property type="project" value="TreeGrafter"/>
</dbReference>